<keyword evidence="7" id="KW-0732">Signal</keyword>
<evidence type="ECO:0000256" key="2">
    <source>
        <dbReference type="ARBA" id="ARBA00022475"/>
    </source>
</evidence>
<feature type="domain" description="EamA" evidence="8">
    <location>
        <begin position="349"/>
        <end position="420"/>
    </location>
</feature>
<dbReference type="EMBL" id="HBIM01011913">
    <property type="protein sequence ID" value="CAE0412535.1"/>
    <property type="molecule type" value="Transcribed_RNA"/>
</dbReference>
<evidence type="ECO:0000256" key="3">
    <source>
        <dbReference type="ARBA" id="ARBA00022692"/>
    </source>
</evidence>
<feature type="transmembrane region" description="Helical" evidence="6">
    <location>
        <begin position="203"/>
        <end position="223"/>
    </location>
</feature>
<evidence type="ECO:0000313" key="9">
    <source>
        <dbReference type="EMBL" id="CAE0412535.1"/>
    </source>
</evidence>
<evidence type="ECO:0000256" key="5">
    <source>
        <dbReference type="ARBA" id="ARBA00023136"/>
    </source>
</evidence>
<feature type="transmembrane region" description="Helical" evidence="6">
    <location>
        <begin position="283"/>
        <end position="304"/>
    </location>
</feature>
<feature type="transmembrane region" description="Helical" evidence="6">
    <location>
        <begin position="340"/>
        <end position="364"/>
    </location>
</feature>
<feature type="transmembrane region" description="Helical" evidence="6">
    <location>
        <begin position="110"/>
        <end position="131"/>
    </location>
</feature>
<dbReference type="PANTHER" id="PTHR42920">
    <property type="entry name" value="OS03G0707200 PROTEIN-RELATED"/>
    <property type="match status" value="1"/>
</dbReference>
<gene>
    <name evidence="9" type="ORF">ACOF00016_LOCUS9798</name>
</gene>
<dbReference type="Pfam" id="PF00892">
    <property type="entry name" value="EamA"/>
    <property type="match status" value="1"/>
</dbReference>
<feature type="chain" id="PRO_5031512998" description="EamA domain-containing protein" evidence="7">
    <location>
        <begin position="27"/>
        <end position="427"/>
    </location>
</feature>
<sequence length="427" mass="45787">MRLKNHILSLCFCLWWLHAFVGKTCAFSRIASLSHRQTRRQLTSQKQFCAQPRSIKEVATTIDPIAEEKEANDVAQFQSGFLVLVSVPFAWGTFEPAVRYVYDVAPQIPTLVFSVAYYAVAVMGLSAVLVFENSKNSGELQGFDAEKSVSGGIELGTYLFLGNAFQVFGLRTVASDRAAFLLQLTTIFVPFLQAFLARSMTTISTRVWAASVMALAGVGVIALDGKADLSSGIDVLSSDLTDFSLSGGDLLIVGAAVLYTFHCVRLELYAKTTSAVRLAFTKAVTEMSLSLAAAMSLVVCSNVLSSDDEDNTLLVSCISSGNSIKSFISDFLDTLLQSEAGVGVLAAAAATTWIGLMTVAYTICAQSYGQKYVKAATANLIYTTQPLYTAFFAWLVLGETLGPLGYTGGVIILLAVLLVAVDENKAE</sequence>
<feature type="transmembrane region" description="Helical" evidence="6">
    <location>
        <begin position="243"/>
        <end position="262"/>
    </location>
</feature>
<feature type="signal peptide" evidence="7">
    <location>
        <begin position="1"/>
        <end position="26"/>
    </location>
</feature>
<keyword evidence="3 6" id="KW-0812">Transmembrane</keyword>
<evidence type="ECO:0000256" key="4">
    <source>
        <dbReference type="ARBA" id="ARBA00022989"/>
    </source>
</evidence>
<dbReference type="GO" id="GO:0005886">
    <property type="term" value="C:plasma membrane"/>
    <property type="evidence" value="ECO:0007669"/>
    <property type="project" value="UniProtKB-SubCell"/>
</dbReference>
<dbReference type="AlphaFoldDB" id="A0A7S3P932"/>
<proteinExistence type="predicted"/>
<evidence type="ECO:0000259" key="8">
    <source>
        <dbReference type="Pfam" id="PF00892"/>
    </source>
</evidence>
<organism evidence="9">
    <name type="scientific">Amphora coffeiformis</name>
    <dbReference type="NCBI Taxonomy" id="265554"/>
    <lineage>
        <taxon>Eukaryota</taxon>
        <taxon>Sar</taxon>
        <taxon>Stramenopiles</taxon>
        <taxon>Ochrophyta</taxon>
        <taxon>Bacillariophyta</taxon>
        <taxon>Bacillariophyceae</taxon>
        <taxon>Bacillariophycidae</taxon>
        <taxon>Thalassiophysales</taxon>
        <taxon>Catenulaceae</taxon>
        <taxon>Amphora</taxon>
    </lineage>
</organism>
<comment type="subcellular location">
    <subcellularLocation>
        <location evidence="1">Cell membrane</location>
        <topology evidence="1">Multi-pass membrane protein</topology>
    </subcellularLocation>
</comment>
<feature type="transmembrane region" description="Helical" evidence="6">
    <location>
        <begin position="376"/>
        <end position="397"/>
    </location>
</feature>
<name>A0A7S3P932_9STRA</name>
<dbReference type="PANTHER" id="PTHR42920:SF5">
    <property type="entry name" value="EAMA DOMAIN-CONTAINING PROTEIN"/>
    <property type="match status" value="1"/>
</dbReference>
<evidence type="ECO:0000256" key="6">
    <source>
        <dbReference type="SAM" id="Phobius"/>
    </source>
</evidence>
<evidence type="ECO:0000256" key="1">
    <source>
        <dbReference type="ARBA" id="ARBA00004651"/>
    </source>
</evidence>
<feature type="transmembrane region" description="Helical" evidence="6">
    <location>
        <begin position="403"/>
        <end position="421"/>
    </location>
</feature>
<dbReference type="InterPro" id="IPR051258">
    <property type="entry name" value="Diverse_Substrate_Transporter"/>
</dbReference>
<reference evidence="9" key="1">
    <citation type="submission" date="2021-01" db="EMBL/GenBank/DDBJ databases">
        <authorList>
            <person name="Corre E."/>
            <person name="Pelletier E."/>
            <person name="Niang G."/>
            <person name="Scheremetjew M."/>
            <person name="Finn R."/>
            <person name="Kale V."/>
            <person name="Holt S."/>
            <person name="Cochrane G."/>
            <person name="Meng A."/>
            <person name="Brown T."/>
            <person name="Cohen L."/>
        </authorList>
    </citation>
    <scope>NUCLEOTIDE SEQUENCE</scope>
    <source>
        <strain evidence="9">CCMP127</strain>
    </source>
</reference>
<dbReference type="InterPro" id="IPR037185">
    <property type="entry name" value="EmrE-like"/>
</dbReference>
<evidence type="ECO:0000256" key="7">
    <source>
        <dbReference type="SAM" id="SignalP"/>
    </source>
</evidence>
<dbReference type="InterPro" id="IPR000620">
    <property type="entry name" value="EamA_dom"/>
</dbReference>
<keyword evidence="5 6" id="KW-0472">Membrane</keyword>
<accession>A0A7S3P932</accession>
<keyword evidence="4 6" id="KW-1133">Transmembrane helix</keyword>
<protein>
    <recommendedName>
        <fullName evidence="8">EamA domain-containing protein</fullName>
    </recommendedName>
</protein>
<dbReference type="SUPFAM" id="SSF103481">
    <property type="entry name" value="Multidrug resistance efflux transporter EmrE"/>
    <property type="match status" value="1"/>
</dbReference>
<feature type="transmembrane region" description="Helical" evidence="6">
    <location>
        <begin position="178"/>
        <end position="196"/>
    </location>
</feature>
<keyword evidence="2" id="KW-1003">Cell membrane</keyword>